<sequence>MKACQSRARLCGLEIKIGWGSTQISNNPAKNPRFSMDEAWNGSVLTNRAENAYIGPTGEELVRAWELRVPVHKAASQMRGRSEHQIGAGVIYRC</sequence>
<evidence type="ECO:0000313" key="1">
    <source>
        <dbReference type="EMBL" id="GLS69006.1"/>
    </source>
</evidence>
<comment type="caution">
    <text evidence="1">The sequence shown here is derived from an EMBL/GenBank/DDBJ whole genome shotgun (WGS) entry which is preliminary data.</text>
</comment>
<dbReference type="Proteomes" id="UP001157440">
    <property type="component" value="Unassembled WGS sequence"/>
</dbReference>
<keyword evidence="2" id="KW-1185">Reference proteome</keyword>
<proteinExistence type="predicted"/>
<dbReference type="AlphaFoldDB" id="A0AA37T8Z1"/>
<reference evidence="2" key="1">
    <citation type="journal article" date="2019" name="Int. J. Syst. Evol. Microbiol.">
        <title>The Global Catalogue of Microorganisms (GCM) 10K type strain sequencing project: providing services to taxonomists for standard genome sequencing and annotation.</title>
        <authorList>
            <consortium name="The Broad Institute Genomics Platform"/>
            <consortium name="The Broad Institute Genome Sequencing Center for Infectious Disease"/>
            <person name="Wu L."/>
            <person name="Ma J."/>
        </authorList>
    </citation>
    <scope>NUCLEOTIDE SEQUENCE [LARGE SCALE GENOMIC DNA]</scope>
    <source>
        <strain evidence="2">NBRC 103632</strain>
    </source>
</reference>
<evidence type="ECO:0000313" key="2">
    <source>
        <dbReference type="Proteomes" id="UP001157440"/>
    </source>
</evidence>
<gene>
    <name evidence="1" type="ORF">GCM10007890_10180</name>
</gene>
<name>A0AA37T8Z1_9HYPH</name>
<organism evidence="1 2">
    <name type="scientific">Methylobacterium tardum</name>
    <dbReference type="NCBI Taxonomy" id="374432"/>
    <lineage>
        <taxon>Bacteria</taxon>
        <taxon>Pseudomonadati</taxon>
        <taxon>Pseudomonadota</taxon>
        <taxon>Alphaproteobacteria</taxon>
        <taxon>Hyphomicrobiales</taxon>
        <taxon>Methylobacteriaceae</taxon>
        <taxon>Methylobacterium</taxon>
    </lineage>
</organism>
<protein>
    <submittedName>
        <fullName evidence="1">Uncharacterized protein</fullName>
    </submittedName>
</protein>
<accession>A0AA37T8Z1</accession>
<dbReference type="EMBL" id="BSPL01000009">
    <property type="protein sequence ID" value="GLS69006.1"/>
    <property type="molecule type" value="Genomic_DNA"/>
</dbReference>